<reference evidence="1 2" key="1">
    <citation type="submission" date="2018-05" db="EMBL/GenBank/DDBJ databases">
        <title>Draft genome sequence of Scytalidium lignicola DSM 105466, a ubiquitous saprotrophic fungus.</title>
        <authorList>
            <person name="Buettner E."/>
            <person name="Gebauer A.M."/>
            <person name="Hofrichter M."/>
            <person name="Liers C."/>
            <person name="Kellner H."/>
        </authorList>
    </citation>
    <scope>NUCLEOTIDE SEQUENCE [LARGE SCALE GENOMIC DNA]</scope>
    <source>
        <strain evidence="1 2">DSM 105466</strain>
    </source>
</reference>
<accession>A0A3E2HLQ6</accession>
<evidence type="ECO:0000313" key="2">
    <source>
        <dbReference type="Proteomes" id="UP000258309"/>
    </source>
</evidence>
<proteinExistence type="predicted"/>
<feature type="non-terminal residue" evidence="1">
    <location>
        <position position="1"/>
    </location>
</feature>
<gene>
    <name evidence="1" type="ORF">B7463_g2193</name>
</gene>
<dbReference type="AlphaFoldDB" id="A0A3E2HLQ6"/>
<dbReference type="Proteomes" id="UP000258309">
    <property type="component" value="Unassembled WGS sequence"/>
</dbReference>
<protein>
    <submittedName>
        <fullName evidence="1">Uncharacterized protein</fullName>
    </submittedName>
</protein>
<sequence length="381" mass="42865">MPNSNDADDEPDSYIIEDAYYGYNSGQNRPLWMTDPYGYLFFYGTLKRRDKPSYQRTVDEYMRADGCLWLHPSELRRKIVSAKKCRNYTSRMTTILANALLQGTRAFAGHFTGDFGGRMGATGLTGLTGPTTPEPVVTSLTDPPIPLTQELQARIEAVRNETLEYHRTHRPLNTTRNYAPKQKEWKTWYIAQGFPPGGQYLPVTSRPPRKGTWLMEEKERKRKAGLQGLNQPFKRQKKNNNLVVNAGNHLIVEGEDDEEQSELVLMYNTVCGATEIVKPNLAANGFLELLDKLRDVFLQVSYAVYGPSVEAVTDILRHEDLHLVAIEKAIPSATHVKALAEITGALNELADKLDDFLTGSFSLTFTLGRSRMLPQGYDPTG</sequence>
<dbReference type="EMBL" id="NCSJ02000025">
    <property type="protein sequence ID" value="RFU34112.1"/>
    <property type="molecule type" value="Genomic_DNA"/>
</dbReference>
<dbReference type="OrthoDB" id="120763at2759"/>
<evidence type="ECO:0000313" key="1">
    <source>
        <dbReference type="EMBL" id="RFU34112.1"/>
    </source>
</evidence>
<feature type="non-terminal residue" evidence="1">
    <location>
        <position position="381"/>
    </location>
</feature>
<name>A0A3E2HLQ6_SCYLI</name>
<comment type="caution">
    <text evidence="1">The sequence shown here is derived from an EMBL/GenBank/DDBJ whole genome shotgun (WGS) entry which is preliminary data.</text>
</comment>
<organism evidence="1 2">
    <name type="scientific">Scytalidium lignicola</name>
    <name type="common">Hyphomycete</name>
    <dbReference type="NCBI Taxonomy" id="5539"/>
    <lineage>
        <taxon>Eukaryota</taxon>
        <taxon>Fungi</taxon>
        <taxon>Dikarya</taxon>
        <taxon>Ascomycota</taxon>
        <taxon>Pezizomycotina</taxon>
        <taxon>Leotiomycetes</taxon>
        <taxon>Leotiomycetes incertae sedis</taxon>
        <taxon>Scytalidium</taxon>
    </lineage>
</organism>
<keyword evidence="2" id="KW-1185">Reference proteome</keyword>